<keyword evidence="3" id="KW-1185">Reference proteome</keyword>
<proteinExistence type="predicted"/>
<gene>
    <name evidence="2" type="ORF">IMG5_165360</name>
</gene>
<dbReference type="GeneID" id="14905094"/>
<keyword evidence="1" id="KW-1133">Transmembrane helix</keyword>
<dbReference type="EMBL" id="GL984196">
    <property type="protein sequence ID" value="EGR28992.1"/>
    <property type="molecule type" value="Genomic_DNA"/>
</dbReference>
<accession>G0R0K6</accession>
<protein>
    <submittedName>
        <fullName evidence="2">Uncharacterized protein</fullName>
    </submittedName>
</protein>
<organism evidence="2 3">
    <name type="scientific">Ichthyophthirius multifiliis</name>
    <name type="common">White spot disease agent</name>
    <name type="synonym">Ich</name>
    <dbReference type="NCBI Taxonomy" id="5932"/>
    <lineage>
        <taxon>Eukaryota</taxon>
        <taxon>Sar</taxon>
        <taxon>Alveolata</taxon>
        <taxon>Ciliophora</taxon>
        <taxon>Intramacronucleata</taxon>
        <taxon>Oligohymenophorea</taxon>
        <taxon>Hymenostomatida</taxon>
        <taxon>Ophryoglenina</taxon>
        <taxon>Ichthyophthirius</taxon>
    </lineage>
</organism>
<reference evidence="2 3" key="1">
    <citation type="submission" date="2011-07" db="EMBL/GenBank/DDBJ databases">
        <authorList>
            <person name="Coyne R."/>
            <person name="Brami D."/>
            <person name="Johnson J."/>
            <person name="Hostetler J."/>
            <person name="Hannick L."/>
            <person name="Clark T."/>
            <person name="Cassidy-Hanley D."/>
            <person name="Inman J."/>
        </authorList>
    </citation>
    <scope>NUCLEOTIDE SEQUENCE [LARGE SCALE GENOMIC DNA]</scope>
    <source>
        <strain evidence="2 3">G5</strain>
    </source>
</reference>
<evidence type="ECO:0000313" key="2">
    <source>
        <dbReference type="EMBL" id="EGR28992.1"/>
    </source>
</evidence>
<name>G0R0K6_ICHMU</name>
<sequence>MIYYGLCIQTFVFLFFFNQYLQEIHKIMEITSIVLYLLFVVLFLYYPFFFCIQLSKKSTQNKFVPKIIISNIFLQFYI</sequence>
<dbReference type="RefSeq" id="XP_004030228.1">
    <property type="nucleotide sequence ID" value="XM_004030180.1"/>
</dbReference>
<evidence type="ECO:0000256" key="1">
    <source>
        <dbReference type="SAM" id="Phobius"/>
    </source>
</evidence>
<feature type="transmembrane region" description="Helical" evidence="1">
    <location>
        <begin position="33"/>
        <end position="52"/>
    </location>
</feature>
<dbReference type="AlphaFoldDB" id="G0R0K6"/>
<keyword evidence="1" id="KW-0472">Membrane</keyword>
<dbReference type="Proteomes" id="UP000008983">
    <property type="component" value="Unassembled WGS sequence"/>
</dbReference>
<dbReference type="InParanoid" id="G0R0K6"/>
<evidence type="ECO:0000313" key="3">
    <source>
        <dbReference type="Proteomes" id="UP000008983"/>
    </source>
</evidence>
<keyword evidence="1" id="KW-0812">Transmembrane</keyword>